<comment type="catalytic activity">
    <reaction evidence="2 18">
        <text>a 1,2-diacyl-sn-glycero-3-phosphocholine + H2O = a 1-acyl-sn-glycero-3-phosphocholine + a fatty acid + H(+)</text>
        <dbReference type="Rhea" id="RHEA:15801"/>
        <dbReference type="ChEBI" id="CHEBI:15377"/>
        <dbReference type="ChEBI" id="CHEBI:15378"/>
        <dbReference type="ChEBI" id="CHEBI:28868"/>
        <dbReference type="ChEBI" id="CHEBI:57643"/>
        <dbReference type="ChEBI" id="CHEBI:58168"/>
        <dbReference type="EC" id="3.1.1.4"/>
    </reaction>
</comment>
<evidence type="ECO:0000256" key="13">
    <source>
        <dbReference type="ARBA" id="ARBA00022837"/>
    </source>
</evidence>
<dbReference type="InterPro" id="IPR003187">
    <property type="entry name" value="PLipase_A1"/>
</dbReference>
<gene>
    <name evidence="19" type="ORF">J9B83_05045</name>
</gene>
<evidence type="ECO:0000313" key="20">
    <source>
        <dbReference type="Proteomes" id="UP000679722"/>
    </source>
</evidence>
<evidence type="ECO:0000256" key="16">
    <source>
        <dbReference type="ARBA" id="ARBA00023136"/>
    </source>
</evidence>
<evidence type="ECO:0000256" key="5">
    <source>
        <dbReference type="ARBA" id="ARBA00013179"/>
    </source>
</evidence>
<dbReference type="PANTHER" id="PTHR40457">
    <property type="entry name" value="PHOSPHOLIPASE A1"/>
    <property type="match status" value="1"/>
</dbReference>
<keyword evidence="15 18" id="KW-0443">Lipid metabolism</keyword>
<comment type="cofactor">
    <cofactor evidence="18">
        <name>Ca(2+)</name>
        <dbReference type="ChEBI" id="CHEBI:29108"/>
    </cofactor>
    <text evidence="18">Binds 1 Ca(2+) ion per monomer. In the dimeric form the Ca(2+) is bound by different amino acids with binding of each Ca(2+) shared with ligands coming from each monomer. The Ca(2+) ion may have a role in catalysis.</text>
</comment>
<dbReference type="PRINTS" id="PR01486">
    <property type="entry name" value="PHPHLIPASEA1"/>
</dbReference>
<dbReference type="Pfam" id="PF02253">
    <property type="entry name" value="PLA1"/>
    <property type="match status" value="1"/>
</dbReference>
<dbReference type="InterPro" id="IPR036541">
    <property type="entry name" value="PLipase_A1_sf"/>
</dbReference>
<keyword evidence="20" id="KW-1185">Reference proteome</keyword>
<evidence type="ECO:0000256" key="17">
    <source>
        <dbReference type="ARBA" id="ARBA00023237"/>
    </source>
</evidence>
<evidence type="ECO:0000256" key="11">
    <source>
        <dbReference type="ARBA" id="ARBA00022729"/>
    </source>
</evidence>
<comment type="function">
    <text evidence="18">Hydrolysis of phosphatidylcholine with phospholipase A2 (EC 3.1.1.4) and phospholipase A1 (EC 3.1.1.32) activities.</text>
</comment>
<keyword evidence="10 18" id="KW-0479">Metal-binding</keyword>
<dbReference type="EC" id="3.1.1.32" evidence="5 18"/>
<comment type="similarity">
    <text evidence="3 18">Belongs to the phospholipase A1 family.</text>
</comment>
<evidence type="ECO:0000256" key="4">
    <source>
        <dbReference type="ARBA" id="ARBA00011702"/>
    </source>
</evidence>
<sequence length="345" mass="39367">MKTILCSMMLLPSLIWAQVDSSDIVDTASALQTSQSDEFLSSKNDTLVGEELSSDISAEEEYSPEEPEVPDSIATRARAANGLFQQRENREIATVSNPFVLTPHKPNYFLPIAYTSSPNDRAFLGDADSTESLDNIEFKFQLSVKFPVAYDVVGRNTSLWFAYTQQAYWQAYNSDISAPFRDTNHEPEVFIVTKPKHSFLGIKPSYVSYGFNHQSNGQTDELSRSWNRFYVDFMFEQGDTIFSIKPWYRIPESAEIDDNPNIENYYGYGEFNLIHVIDDYTVEVMLRNNLKADDNRGAIQLGFTFPLWGKTRGYVQYFNGYGQSLLDYDHQTQSLGVGLMLTNWL</sequence>
<dbReference type="RefSeq" id="WP_211535651.1">
    <property type="nucleotide sequence ID" value="NZ_JAGSSV010000004.1"/>
</dbReference>
<dbReference type="SUPFAM" id="SSF56931">
    <property type="entry name" value="Outer membrane phospholipase A (OMPLA)"/>
    <property type="match status" value="1"/>
</dbReference>
<comment type="caution">
    <text evidence="19">The sequence shown here is derived from an EMBL/GenBank/DDBJ whole genome shotgun (WGS) entry which is preliminary data.</text>
</comment>
<keyword evidence="12 18" id="KW-0378">Hydrolase</keyword>
<keyword evidence="16" id="KW-0472">Membrane</keyword>
<protein>
    <recommendedName>
        <fullName evidence="7 18">Phospholipase A1</fullName>
        <ecNumber evidence="5 18">3.1.1.32</ecNumber>
        <ecNumber evidence="6 18">3.1.1.4</ecNumber>
    </recommendedName>
    <alternativeName>
        <fullName evidence="18">Phosphatidylcholine 1-acylhydrolase</fullName>
    </alternativeName>
</protein>
<evidence type="ECO:0000256" key="3">
    <source>
        <dbReference type="ARBA" id="ARBA00010525"/>
    </source>
</evidence>
<keyword evidence="14 18" id="KW-0442">Lipid degradation</keyword>
<evidence type="ECO:0000256" key="15">
    <source>
        <dbReference type="ARBA" id="ARBA00023098"/>
    </source>
</evidence>
<evidence type="ECO:0000256" key="6">
    <source>
        <dbReference type="ARBA" id="ARBA00013278"/>
    </source>
</evidence>
<evidence type="ECO:0000256" key="1">
    <source>
        <dbReference type="ARBA" id="ARBA00000111"/>
    </source>
</evidence>
<name>A0ABS5HAA3_9GAMM</name>
<accession>A0ABS5HAA3</accession>
<organism evidence="19 20">
    <name type="scientific">Marinomonas vulgaris</name>
    <dbReference type="NCBI Taxonomy" id="2823372"/>
    <lineage>
        <taxon>Bacteria</taxon>
        <taxon>Pseudomonadati</taxon>
        <taxon>Pseudomonadota</taxon>
        <taxon>Gammaproteobacteria</taxon>
        <taxon>Oceanospirillales</taxon>
        <taxon>Oceanospirillaceae</taxon>
        <taxon>Marinomonas</taxon>
    </lineage>
</organism>
<dbReference type="CDD" id="cd00541">
    <property type="entry name" value="OMPLA"/>
    <property type="match status" value="1"/>
</dbReference>
<evidence type="ECO:0000256" key="9">
    <source>
        <dbReference type="ARBA" id="ARBA00022692"/>
    </source>
</evidence>
<comment type="subcellular location">
    <subcellularLocation>
        <location evidence="18">Cell outer membrane</location>
        <topology evidence="18">Multi-pass membrane protein</topology>
    </subcellularLocation>
    <text evidence="18">One of the very few enzymes located there.</text>
</comment>
<keyword evidence="13 18" id="KW-0106">Calcium</keyword>
<evidence type="ECO:0000256" key="8">
    <source>
        <dbReference type="ARBA" id="ARBA00022452"/>
    </source>
</evidence>
<dbReference type="EMBL" id="JAGSSV010000004">
    <property type="protein sequence ID" value="MBR7888304.1"/>
    <property type="molecule type" value="Genomic_DNA"/>
</dbReference>
<keyword evidence="9" id="KW-0812">Transmembrane</keyword>
<dbReference type="Gene3D" id="2.40.230.10">
    <property type="entry name" value="Phospholipase A1"/>
    <property type="match status" value="1"/>
</dbReference>
<evidence type="ECO:0000313" key="19">
    <source>
        <dbReference type="EMBL" id="MBR7888304.1"/>
    </source>
</evidence>
<keyword evidence="11 18" id="KW-0732">Signal</keyword>
<feature type="signal peptide" evidence="18">
    <location>
        <begin position="1"/>
        <end position="17"/>
    </location>
</feature>
<evidence type="ECO:0000256" key="18">
    <source>
        <dbReference type="RuleBase" id="RU366027"/>
    </source>
</evidence>
<evidence type="ECO:0000256" key="12">
    <source>
        <dbReference type="ARBA" id="ARBA00022801"/>
    </source>
</evidence>
<evidence type="ECO:0000256" key="2">
    <source>
        <dbReference type="ARBA" id="ARBA00001604"/>
    </source>
</evidence>
<dbReference type="Proteomes" id="UP000679722">
    <property type="component" value="Unassembled WGS sequence"/>
</dbReference>
<reference evidence="20" key="2">
    <citation type="submission" date="2023-07" db="EMBL/GenBank/DDBJ databases">
        <title>Marinomonas vulgaris A79, complete genome.</title>
        <authorList>
            <person name="Ying J.-J."/>
        </authorList>
    </citation>
    <scope>NUCLEOTIDE SEQUENCE [LARGE SCALE GENOMIC DNA]</scope>
    <source>
        <strain evidence="20">A79</strain>
    </source>
</reference>
<feature type="chain" id="PRO_5044995421" description="Phospholipase A1" evidence="18">
    <location>
        <begin position="18"/>
        <end position="345"/>
    </location>
</feature>
<evidence type="ECO:0000256" key="10">
    <source>
        <dbReference type="ARBA" id="ARBA00022723"/>
    </source>
</evidence>
<evidence type="ECO:0000256" key="14">
    <source>
        <dbReference type="ARBA" id="ARBA00022963"/>
    </source>
</evidence>
<comment type="subunit">
    <text evidence="4 18">Homodimer; dimerization is reversible, and the dimeric form is the active one.</text>
</comment>
<dbReference type="EC" id="3.1.1.4" evidence="6 18"/>
<reference evidence="19 20" key="1">
    <citation type="submission" date="2021-04" db="EMBL/GenBank/DDBJ databases">
        <authorList>
            <person name="Sun C."/>
        </authorList>
    </citation>
    <scope>NUCLEOTIDE SEQUENCE [LARGE SCALE GENOMIC DNA]</scope>
    <source>
        <strain evidence="19 20">A79</strain>
    </source>
</reference>
<evidence type="ECO:0000256" key="7">
    <source>
        <dbReference type="ARBA" id="ARBA00021726"/>
    </source>
</evidence>
<proteinExistence type="inferred from homology"/>
<keyword evidence="17 18" id="KW-0998">Cell outer membrane</keyword>
<dbReference type="PANTHER" id="PTHR40457:SF1">
    <property type="entry name" value="PHOSPHOLIPASE A1"/>
    <property type="match status" value="1"/>
</dbReference>
<comment type="catalytic activity">
    <reaction evidence="1 18">
        <text>a 1,2-diacyl-sn-glycero-3-phosphocholine + H2O = a 2-acyl-sn-glycero-3-phosphocholine + a fatty acid + H(+)</text>
        <dbReference type="Rhea" id="RHEA:18689"/>
        <dbReference type="ChEBI" id="CHEBI:15377"/>
        <dbReference type="ChEBI" id="CHEBI:15378"/>
        <dbReference type="ChEBI" id="CHEBI:28868"/>
        <dbReference type="ChEBI" id="CHEBI:57643"/>
        <dbReference type="ChEBI" id="CHEBI:57875"/>
        <dbReference type="EC" id="3.1.1.32"/>
    </reaction>
</comment>
<keyword evidence="8" id="KW-1134">Transmembrane beta strand</keyword>